<gene>
    <name evidence="2" type="ORF">PVAP13_1KG388405</name>
</gene>
<organism evidence="2 3">
    <name type="scientific">Panicum virgatum</name>
    <name type="common">Blackwell switchgrass</name>
    <dbReference type="NCBI Taxonomy" id="38727"/>
    <lineage>
        <taxon>Eukaryota</taxon>
        <taxon>Viridiplantae</taxon>
        <taxon>Streptophyta</taxon>
        <taxon>Embryophyta</taxon>
        <taxon>Tracheophyta</taxon>
        <taxon>Spermatophyta</taxon>
        <taxon>Magnoliopsida</taxon>
        <taxon>Liliopsida</taxon>
        <taxon>Poales</taxon>
        <taxon>Poaceae</taxon>
        <taxon>PACMAD clade</taxon>
        <taxon>Panicoideae</taxon>
        <taxon>Panicodae</taxon>
        <taxon>Paniceae</taxon>
        <taxon>Panicinae</taxon>
        <taxon>Panicum</taxon>
        <taxon>Panicum sect. Hiantes</taxon>
    </lineage>
</organism>
<dbReference type="AlphaFoldDB" id="A0A8T0XKK8"/>
<accession>A0A8T0XKK8</accession>
<sequence length="78" mass="8648">MRARGGGTGRDARAGRRKATPTVVAAREEWDVRSFARRYCGGPRGSQHTHAACSRECLNQGVPVREKFEPRWTGQVPP</sequence>
<evidence type="ECO:0000256" key="1">
    <source>
        <dbReference type="SAM" id="MobiDB-lite"/>
    </source>
</evidence>
<keyword evidence="3" id="KW-1185">Reference proteome</keyword>
<protein>
    <submittedName>
        <fullName evidence="2">Uncharacterized protein</fullName>
    </submittedName>
</protein>
<evidence type="ECO:0000313" key="2">
    <source>
        <dbReference type="EMBL" id="KAG2659997.1"/>
    </source>
</evidence>
<dbReference type="Proteomes" id="UP000823388">
    <property type="component" value="Chromosome 1K"/>
</dbReference>
<name>A0A8T0XKK8_PANVG</name>
<proteinExistence type="predicted"/>
<reference evidence="2" key="1">
    <citation type="submission" date="2020-05" db="EMBL/GenBank/DDBJ databases">
        <title>WGS assembly of Panicum virgatum.</title>
        <authorList>
            <person name="Lovell J.T."/>
            <person name="Jenkins J."/>
            <person name="Shu S."/>
            <person name="Juenger T.E."/>
            <person name="Schmutz J."/>
        </authorList>
    </citation>
    <scope>NUCLEOTIDE SEQUENCE</scope>
    <source>
        <strain evidence="2">AP13</strain>
    </source>
</reference>
<comment type="caution">
    <text evidence="2">The sequence shown here is derived from an EMBL/GenBank/DDBJ whole genome shotgun (WGS) entry which is preliminary data.</text>
</comment>
<feature type="region of interest" description="Disordered" evidence="1">
    <location>
        <begin position="1"/>
        <end position="22"/>
    </location>
</feature>
<evidence type="ECO:0000313" key="3">
    <source>
        <dbReference type="Proteomes" id="UP000823388"/>
    </source>
</evidence>
<dbReference type="EMBL" id="CM029037">
    <property type="protein sequence ID" value="KAG2659997.1"/>
    <property type="molecule type" value="Genomic_DNA"/>
</dbReference>